<evidence type="ECO:0000256" key="8">
    <source>
        <dbReference type="ARBA" id="ARBA00006375"/>
    </source>
</evidence>
<dbReference type="GO" id="GO:0005814">
    <property type="term" value="C:centriole"/>
    <property type="evidence" value="ECO:0007669"/>
    <property type="project" value="UniProtKB-SubCell"/>
</dbReference>
<keyword evidence="17" id="KW-0862">Zinc</keyword>
<evidence type="ECO:0000256" key="2">
    <source>
        <dbReference type="ARBA" id="ARBA00004114"/>
    </source>
</evidence>
<evidence type="ECO:0000256" key="27">
    <source>
        <dbReference type="ARBA" id="ARBA00043071"/>
    </source>
</evidence>
<dbReference type="InterPro" id="IPR050821">
    <property type="entry name" value="Cytosolic_carboxypeptidase"/>
</dbReference>
<evidence type="ECO:0000256" key="35">
    <source>
        <dbReference type="SAM" id="Phobius"/>
    </source>
</evidence>
<sequence length="1465" mass="163369">MSPAQEPTPKLLADPYESFMHHHLQYYGYFRDEEKTAESSSLVPREHRPKSSDSLLEQESGGSNRDSLQDNRKKLICSLMLEAALLKSKQLLFNHLEGPGVPRLREPRGLFAVPTSRGPLQAPRWPVECEVIKEQIQHIEWVPSEPEPFYQPTGNEPAPLIVGEEKGTVVYHIKPAAKGSYFTCSRIGGARGPITSPAVSLEGPEDTTLLFESRFESGNLQKAVRVGPYEYELTLRMDLYTSKHTQWFYFQVRNTRKGITYRFSIVNLMKPKSLYSMGMKPLLYSQRDAQTRGVGWRREGGDIRYYRCSSEEGKAMYCLTWTACFPHDHDTCYFAHFYPYTFSDLQRYLLAVASDPVRSQYCKLRVLCSSLAGNTVYLLTVTSPSPNPAATADKKAVVLSARVHPGETNGSWVMRGFLDFILSDSPDAQLLRELFIFKVVPMLNPDGVIVGNYRCSLAGRDLNRNYRTVLKESFPCIWHTRSMIQRVLEEREVLLYCDFHGHSRKNNVFMYGCNNKSAPAQRLHERIFPLMLSKNAPDKFSFHSCKFKVQKSKEGTGRIVMWRMGIPNSYTMESTFSGSTLGRKSDSHFTSEDLKSLGYHICDTLLDFCDPDHSKFLQCLSELQELLQQQIHRKLKDLGRGQDSDGAWSDISLSDIESSTSGSNSSQSDGLPAHLLSMAEKFHQKKKKRLRTRKERNELHQKYASSQGLTCQDKTPVAGERRLGSPTCRTHQPVSAAALWTEDSSSKQGKTPEAGLVSDLQRREPNASQEEQPERLWESKLCHQHSPGPERLWKGRRPQPLLITMLTPLQPQRPAGVSPIREHPLPFHAQLDGEPHGSRHAGSSTLAHSASTVGASPCRYRAGARAPSPSQGSLPWRGTQLQWGSFGSAAEEAGPEQSVTREWDTLSLRLAWRRHKETAQGSLWAYTPPSAKGEGECSLNFPSSTHGTDYCTILGTSPVPLLDLKQIGVLGSLKGFGTVIRAPSLKGAVKSGGGQDRSGDWLGELLAVGRGAHRLLRAPVGGMAVQSAGRLRHERCTLAFPCAGTEPKPAGLRQVTPMLQQGRQGQLGSKRKRPWRNRERGVISAGPGQAWLPAVTWSVCELNKLDSKEDWSKRNSIPCPQWVTSQDGTRNLLMPPQGPCPPAEGDTVSGYVAWPLVRDVTQLSMADAASQVLLGSGLTALSQPLMYVKVLVQVGYEPLPPTLGRNMFGRQVYQLPGLFAYAKHIMKIDGRAGLFKGLTPRLCSGAIGTIVHSQVLQRYQEADQEEEPGTSLKEPVSSLEQVIKETSREMVARSAATLVTHPFHVITLRCMVQFIGRETKYSGIFSPFVTIYREEGILGFFAGLVPRLLGDVLSLWLCNMLAYLINTYALENGISTMSEMKSYSQAVTGFFASMLTYPFVLVSNLMAINNCGLAGGLPPYAPNYSSWLDCWSQLLKEGNMSRGNSLFFRKVPAGKLYVWEEKRFR</sequence>
<keyword evidence="23" id="KW-0206">Cytoskeleton</keyword>
<evidence type="ECO:0000256" key="5">
    <source>
        <dbReference type="ARBA" id="ARBA00004294"/>
    </source>
</evidence>
<comment type="cofactor">
    <cofactor evidence="1">
        <name>Zn(2+)</name>
        <dbReference type="ChEBI" id="CHEBI:29105"/>
    </cofactor>
</comment>
<evidence type="ECO:0000256" key="13">
    <source>
        <dbReference type="ARBA" id="ARBA00022723"/>
    </source>
</evidence>
<dbReference type="PROSITE" id="PS50920">
    <property type="entry name" value="SOLCAR"/>
    <property type="match status" value="2"/>
</dbReference>
<dbReference type="InterPro" id="IPR023395">
    <property type="entry name" value="MCP_dom_sf"/>
</dbReference>
<dbReference type="Proteomes" id="UP000297703">
    <property type="component" value="Unassembled WGS sequence"/>
</dbReference>
<keyword evidence="11" id="KW-0645">Protease</keyword>
<dbReference type="FunFam" id="1.50.40.10:FF:000035">
    <property type="entry name" value="Mitochondrial carrier homolog 2 variant"/>
    <property type="match status" value="1"/>
</dbReference>
<evidence type="ECO:0000256" key="33">
    <source>
        <dbReference type="PROSITE-ProRule" id="PRU01379"/>
    </source>
</evidence>
<evidence type="ECO:0000256" key="15">
    <source>
        <dbReference type="ARBA" id="ARBA00022787"/>
    </source>
</evidence>
<evidence type="ECO:0000256" key="21">
    <source>
        <dbReference type="ARBA" id="ARBA00023128"/>
    </source>
</evidence>
<proteinExistence type="inferred from homology"/>
<dbReference type="Gene3D" id="2.60.40.3120">
    <property type="match status" value="1"/>
</dbReference>
<dbReference type="Gene3D" id="3.40.630.10">
    <property type="entry name" value="Zn peptidases"/>
    <property type="match status" value="1"/>
</dbReference>
<dbReference type="GO" id="GO:0006508">
    <property type="term" value="P:proteolysis"/>
    <property type="evidence" value="ECO:0007669"/>
    <property type="project" value="UniProtKB-KW"/>
</dbReference>
<feature type="transmembrane region" description="Helical" evidence="35">
    <location>
        <begin position="1337"/>
        <end position="1365"/>
    </location>
</feature>
<dbReference type="SUPFAM" id="SSF53187">
    <property type="entry name" value="Zn-dependent exopeptidases"/>
    <property type="match status" value="1"/>
</dbReference>
<evidence type="ECO:0000256" key="9">
    <source>
        <dbReference type="ARBA" id="ARBA00022490"/>
    </source>
</evidence>
<evidence type="ECO:0000256" key="34">
    <source>
        <dbReference type="SAM" id="MobiDB-lite"/>
    </source>
</evidence>
<evidence type="ECO:0000256" key="11">
    <source>
        <dbReference type="ARBA" id="ARBA00022670"/>
    </source>
</evidence>
<keyword evidence="14" id="KW-0677">Repeat</keyword>
<evidence type="ECO:0000256" key="22">
    <source>
        <dbReference type="ARBA" id="ARBA00023136"/>
    </source>
</evidence>
<dbReference type="OrthoDB" id="10253041at2759"/>
<keyword evidence="38" id="KW-1185">Reference proteome</keyword>
<evidence type="ECO:0000256" key="12">
    <source>
        <dbReference type="ARBA" id="ARBA00022692"/>
    </source>
</evidence>
<evidence type="ECO:0000256" key="19">
    <source>
        <dbReference type="ARBA" id="ARBA00022990"/>
    </source>
</evidence>
<keyword evidence="10" id="KW-0121">Carboxypeptidase</keyword>
<comment type="caution">
    <text evidence="37">The sequence shown here is derived from an EMBL/GenBank/DDBJ whole genome shotgun (WGS) entry which is preliminary data.</text>
</comment>
<dbReference type="GO" id="GO:0008270">
    <property type="term" value="F:zinc ion binding"/>
    <property type="evidence" value="ECO:0007669"/>
    <property type="project" value="InterPro"/>
</dbReference>
<gene>
    <name evidence="37" type="ORF">DR999_PMT19548</name>
</gene>
<evidence type="ECO:0000256" key="25">
    <source>
        <dbReference type="ARBA" id="ARBA00029302"/>
    </source>
</evidence>
<keyword evidence="20" id="KW-0482">Metalloprotease</keyword>
<evidence type="ECO:0000256" key="10">
    <source>
        <dbReference type="ARBA" id="ARBA00022645"/>
    </source>
</evidence>
<evidence type="ECO:0000256" key="29">
    <source>
        <dbReference type="ARBA" id="ARBA00055968"/>
    </source>
</evidence>
<evidence type="ECO:0000313" key="37">
    <source>
        <dbReference type="EMBL" id="TFJ98522.1"/>
    </source>
</evidence>
<dbReference type="GO" id="GO:0004181">
    <property type="term" value="F:metallocarboxypeptidase activity"/>
    <property type="evidence" value="ECO:0007669"/>
    <property type="project" value="InterPro"/>
</dbReference>
<evidence type="ECO:0000256" key="30">
    <source>
        <dbReference type="ARBA" id="ARBA00062728"/>
    </source>
</evidence>
<dbReference type="Pfam" id="PF18027">
    <property type="entry name" value="Pepdidase_M14_N"/>
    <property type="match status" value="1"/>
</dbReference>
<name>A0A4D9DUF6_9SAUR</name>
<keyword evidence="22 32" id="KW-0472">Membrane</keyword>
<evidence type="ECO:0000259" key="36">
    <source>
        <dbReference type="PROSITE" id="PS52035"/>
    </source>
</evidence>
<dbReference type="PANTHER" id="PTHR12756">
    <property type="entry name" value="CYTOSOLIC CARBOXYPEPTIDASE"/>
    <property type="match status" value="1"/>
</dbReference>
<comment type="similarity">
    <text evidence="7 33">Belongs to the peptidase M14 family.</text>
</comment>
<evidence type="ECO:0000313" key="38">
    <source>
        <dbReference type="Proteomes" id="UP000297703"/>
    </source>
</evidence>
<dbReference type="GO" id="GO:0090151">
    <property type="term" value="P:establishment of protein localization to mitochondrial membrane"/>
    <property type="evidence" value="ECO:0007669"/>
    <property type="project" value="UniProtKB-ARBA"/>
</dbReference>
<comment type="subcellular location">
    <subcellularLocation>
        <location evidence="3">Cytoplasm</location>
        <location evidence="3">Cytoskeleton</location>
        <location evidence="3">Cilium basal body</location>
    </subcellularLocation>
    <subcellularLocation>
        <location evidence="2">Cytoplasm</location>
        <location evidence="2">Cytoskeleton</location>
        <location evidence="2">Microtubule organizing center</location>
        <location evidence="2">Centrosome</location>
        <location evidence="2">Centriole</location>
    </subcellularLocation>
    <subcellularLocation>
        <location evidence="6">Cytoplasm</location>
        <location evidence="6">Cytosol</location>
    </subcellularLocation>
    <subcellularLocation>
        <location evidence="4">Mitochondrion membrane</location>
        <topology evidence="4">Multi-pass membrane protein</topology>
    </subcellularLocation>
    <subcellularLocation>
        <location evidence="5">Mitochondrion outer membrane</location>
    </subcellularLocation>
</comment>
<protein>
    <recommendedName>
        <fullName evidence="26">Cytosolic carboxypeptidase 2</fullName>
    </recommendedName>
    <alternativeName>
        <fullName evidence="28">ATP/GTP-binding protein-like 2</fullName>
    </alternativeName>
    <alternativeName>
        <fullName evidence="31">Mitochondrial carrier homolog 2</fullName>
    </alternativeName>
    <alternativeName>
        <fullName evidence="27">Protein deglutamylase CCP2</fullName>
    </alternativeName>
</protein>
<feature type="active site" description="Proton donor/acceptor" evidence="33">
    <location>
        <position position="573"/>
    </location>
</feature>
<feature type="region of interest" description="Disordered" evidence="34">
    <location>
        <begin position="703"/>
        <end position="777"/>
    </location>
</feature>
<comment type="function">
    <text evidence="29">Protein insertase that mediates insertion of transmembrane proteins into the mitochondrial outer membrane. Catalyzes insertion of proteins with alpha-helical transmembrane regions, such as signal-anchored, tail-anchored and multi-pass membrane proteins. Does not mediate insertion of beta-barrel transmembrane proteins. Also acts as a receptor for the truncated form of pro-apoptotic BH3-interacting domain death agonist (p15 BID) and has therefore a critical function in apoptosis. Regulates the quiescence/cycling of hematopoietic stem cells (HSCs). Acts as a regulator of mitochondrial fusion, essential for the naive-to-primed interconversion of embryonic stem cells (ESCs). Acts as a regulator of lipid homeostasis and has a regulatory role in adipocyte differentiation and biology.</text>
</comment>
<dbReference type="STRING" id="55544.A0A4D9DUF6"/>
<feature type="region of interest" description="Disordered" evidence="34">
    <location>
        <begin position="37"/>
        <end position="68"/>
    </location>
</feature>
<evidence type="ECO:0000256" key="16">
    <source>
        <dbReference type="ARBA" id="ARBA00022801"/>
    </source>
</evidence>
<evidence type="ECO:0000256" key="3">
    <source>
        <dbReference type="ARBA" id="ARBA00004120"/>
    </source>
</evidence>
<reference evidence="37 38" key="1">
    <citation type="submission" date="2019-04" db="EMBL/GenBank/DDBJ databases">
        <title>Draft genome of the big-headed turtle Platysternon megacephalum.</title>
        <authorList>
            <person name="Gong S."/>
        </authorList>
    </citation>
    <scope>NUCLEOTIDE SEQUENCE [LARGE SCALE GENOMIC DNA]</scope>
    <source>
        <strain evidence="37">DO16091913</strain>
        <tissue evidence="37">Muscle</tissue>
    </source>
</reference>
<keyword evidence="18 35" id="KW-1133">Transmembrane helix</keyword>
<dbReference type="SUPFAM" id="SSF103506">
    <property type="entry name" value="Mitochondrial carrier"/>
    <property type="match status" value="1"/>
</dbReference>
<feature type="compositionally biased region" description="Polar residues" evidence="34">
    <location>
        <begin position="703"/>
        <end position="713"/>
    </location>
</feature>
<keyword evidence="19" id="KW-0007">Acetylation</keyword>
<accession>A0A4D9DUF6</accession>
<dbReference type="PANTHER" id="PTHR12756:SF41">
    <property type="entry name" value="CYTOSOLIC CARBOXYPEPTIDASE 2"/>
    <property type="match status" value="1"/>
</dbReference>
<dbReference type="Pfam" id="PF00246">
    <property type="entry name" value="Peptidase_M14"/>
    <property type="match status" value="1"/>
</dbReference>
<comment type="similarity">
    <text evidence="8">Belongs to the mitochondrial carrier (TC 2.A.29) family.</text>
</comment>
<dbReference type="InterPro" id="IPR040626">
    <property type="entry name" value="Pepdidase_M14_N"/>
</dbReference>
<evidence type="ECO:0000256" key="24">
    <source>
        <dbReference type="ARBA" id="ARBA00023273"/>
    </source>
</evidence>
<evidence type="ECO:0000256" key="31">
    <source>
        <dbReference type="ARBA" id="ARBA00070467"/>
    </source>
</evidence>
<feature type="repeat" description="Solcar" evidence="32">
    <location>
        <begin position="1162"/>
        <end position="1262"/>
    </location>
</feature>
<evidence type="ECO:0000256" key="7">
    <source>
        <dbReference type="ARBA" id="ARBA00005988"/>
    </source>
</evidence>
<comment type="subunit">
    <text evidence="30">Interacts with p15BID.</text>
</comment>
<evidence type="ECO:0000256" key="20">
    <source>
        <dbReference type="ARBA" id="ARBA00023049"/>
    </source>
</evidence>
<keyword evidence="24" id="KW-0966">Cell projection</keyword>
<evidence type="ECO:0000256" key="26">
    <source>
        <dbReference type="ARBA" id="ARBA00041046"/>
    </source>
</evidence>
<organism evidence="37 38">
    <name type="scientific">Platysternon megacephalum</name>
    <name type="common">big-headed turtle</name>
    <dbReference type="NCBI Taxonomy" id="55544"/>
    <lineage>
        <taxon>Eukaryota</taxon>
        <taxon>Metazoa</taxon>
        <taxon>Chordata</taxon>
        <taxon>Craniata</taxon>
        <taxon>Vertebrata</taxon>
        <taxon>Euteleostomi</taxon>
        <taxon>Archelosauria</taxon>
        <taxon>Testudinata</taxon>
        <taxon>Testudines</taxon>
        <taxon>Cryptodira</taxon>
        <taxon>Durocryptodira</taxon>
        <taxon>Testudinoidea</taxon>
        <taxon>Platysternidae</taxon>
        <taxon>Platysternon</taxon>
    </lineage>
</organism>
<dbReference type="PROSITE" id="PS52035">
    <property type="entry name" value="PEPTIDASE_M14"/>
    <property type="match status" value="1"/>
</dbReference>
<dbReference type="Pfam" id="PF00153">
    <property type="entry name" value="Mito_carr"/>
    <property type="match status" value="1"/>
</dbReference>
<evidence type="ECO:0000256" key="1">
    <source>
        <dbReference type="ARBA" id="ARBA00001947"/>
    </source>
</evidence>
<evidence type="ECO:0000256" key="17">
    <source>
        <dbReference type="ARBA" id="ARBA00022833"/>
    </source>
</evidence>
<evidence type="ECO:0000256" key="32">
    <source>
        <dbReference type="PROSITE-ProRule" id="PRU00282"/>
    </source>
</evidence>
<dbReference type="GO" id="GO:0005829">
    <property type="term" value="C:cytosol"/>
    <property type="evidence" value="ECO:0007669"/>
    <property type="project" value="UniProtKB-SubCell"/>
</dbReference>
<dbReference type="GO" id="GO:0005741">
    <property type="term" value="C:mitochondrial outer membrane"/>
    <property type="evidence" value="ECO:0007669"/>
    <property type="project" value="UniProtKB-SubCell"/>
</dbReference>
<evidence type="ECO:0000256" key="28">
    <source>
        <dbReference type="ARBA" id="ARBA00043107"/>
    </source>
</evidence>
<dbReference type="CDD" id="cd06907">
    <property type="entry name" value="M14_AGBL2-3_like"/>
    <property type="match status" value="1"/>
</dbReference>
<evidence type="ECO:0000256" key="14">
    <source>
        <dbReference type="ARBA" id="ARBA00022737"/>
    </source>
</evidence>
<dbReference type="GO" id="GO:0006839">
    <property type="term" value="P:mitochondrial transport"/>
    <property type="evidence" value="ECO:0007669"/>
    <property type="project" value="UniProtKB-ARBA"/>
</dbReference>
<dbReference type="InterPro" id="IPR000834">
    <property type="entry name" value="Peptidase_M14"/>
</dbReference>
<evidence type="ECO:0000256" key="6">
    <source>
        <dbReference type="ARBA" id="ARBA00004514"/>
    </source>
</evidence>
<reference evidence="37 38" key="2">
    <citation type="submission" date="2019-04" db="EMBL/GenBank/DDBJ databases">
        <title>The genome sequence of big-headed turtle.</title>
        <authorList>
            <person name="Gong S."/>
        </authorList>
    </citation>
    <scope>NUCLEOTIDE SEQUENCE [LARGE SCALE GENOMIC DNA]</scope>
    <source>
        <strain evidence="37">DO16091913</strain>
        <tissue evidence="37">Muscle</tissue>
    </source>
</reference>
<keyword evidence="16" id="KW-0378">Hydrolase</keyword>
<keyword evidence="9" id="KW-0963">Cytoplasm</keyword>
<evidence type="ECO:0000256" key="18">
    <source>
        <dbReference type="ARBA" id="ARBA00022989"/>
    </source>
</evidence>
<keyword evidence="12 32" id="KW-0812">Transmembrane</keyword>
<dbReference type="Gene3D" id="1.50.40.10">
    <property type="entry name" value="Mitochondrial carrier domain"/>
    <property type="match status" value="1"/>
</dbReference>
<feature type="compositionally biased region" description="Polar residues" evidence="34">
    <location>
        <begin position="52"/>
        <end position="66"/>
    </location>
</feature>
<dbReference type="InterPro" id="IPR018108">
    <property type="entry name" value="MCP_transmembrane"/>
</dbReference>
<feature type="repeat" description="Solcar" evidence="32">
    <location>
        <begin position="1280"/>
        <end position="1368"/>
    </location>
</feature>
<evidence type="ECO:0000256" key="4">
    <source>
        <dbReference type="ARBA" id="ARBA00004225"/>
    </source>
</evidence>
<dbReference type="EMBL" id="QXTE01000391">
    <property type="protein sequence ID" value="TFJ98522.1"/>
    <property type="molecule type" value="Genomic_DNA"/>
</dbReference>
<feature type="transmembrane region" description="Helical" evidence="35">
    <location>
        <begin position="1386"/>
        <end position="1408"/>
    </location>
</feature>
<keyword evidence="21" id="KW-0496">Mitochondrion</keyword>
<dbReference type="FunFam" id="3.40.630.10:FF:000011">
    <property type="entry name" value="cytosolic carboxypeptidase 2 isoform X1"/>
    <property type="match status" value="1"/>
</dbReference>
<comment type="catalytic activity">
    <reaction evidence="25">
        <text>(L-glutamyl)(n+1)-gamma-L-glutamyl-L-glutamyl-[protein] + H2O = (L-glutamyl)(n)-gamma-L-glutamyl-L-glutamyl-[protein] + L-glutamate</text>
        <dbReference type="Rhea" id="RHEA:60004"/>
        <dbReference type="Rhea" id="RHEA-COMP:15519"/>
        <dbReference type="Rhea" id="RHEA-COMP:15675"/>
        <dbReference type="ChEBI" id="CHEBI:15377"/>
        <dbReference type="ChEBI" id="CHEBI:29985"/>
        <dbReference type="ChEBI" id="CHEBI:143623"/>
    </reaction>
    <physiologicalReaction direction="left-to-right" evidence="25">
        <dbReference type="Rhea" id="RHEA:60005"/>
    </physiologicalReaction>
</comment>
<evidence type="ECO:0000256" key="23">
    <source>
        <dbReference type="ARBA" id="ARBA00023212"/>
    </source>
</evidence>
<feature type="domain" description="Peptidase M14" evidence="36">
    <location>
        <begin position="338"/>
        <end position="609"/>
    </location>
</feature>
<keyword evidence="13" id="KW-0479">Metal-binding</keyword>
<keyword evidence="15" id="KW-1000">Mitochondrion outer membrane</keyword>